<evidence type="ECO:0000313" key="2">
    <source>
        <dbReference type="EMBL" id="RQH01886.1"/>
    </source>
</evidence>
<comment type="caution">
    <text evidence="2">The sequence shown here is derived from an EMBL/GenBank/DDBJ whole genome shotgun (WGS) entry which is preliminary data.</text>
</comment>
<keyword evidence="3" id="KW-1185">Reference proteome</keyword>
<dbReference type="EMBL" id="REFZ01000003">
    <property type="protein sequence ID" value="RQH01886.1"/>
    <property type="molecule type" value="Genomic_DNA"/>
</dbReference>
<dbReference type="Pfam" id="PF00582">
    <property type="entry name" value="Usp"/>
    <property type="match status" value="1"/>
</dbReference>
<organism evidence="2 3">
    <name type="scientific">Natrarchaeobius chitinivorans</name>
    <dbReference type="NCBI Taxonomy" id="1679083"/>
    <lineage>
        <taxon>Archaea</taxon>
        <taxon>Methanobacteriati</taxon>
        <taxon>Methanobacteriota</taxon>
        <taxon>Stenosarchaea group</taxon>
        <taxon>Halobacteria</taxon>
        <taxon>Halobacteriales</taxon>
        <taxon>Natrialbaceae</taxon>
        <taxon>Natrarchaeobius</taxon>
    </lineage>
</organism>
<dbReference type="CDD" id="cd00293">
    <property type="entry name" value="USP-like"/>
    <property type="match status" value="1"/>
</dbReference>
<gene>
    <name evidence="2" type="ORF">EA472_06160</name>
</gene>
<dbReference type="AlphaFoldDB" id="A0A3N6PR57"/>
<feature type="domain" description="UspA" evidence="1">
    <location>
        <begin position="115"/>
        <end position="237"/>
    </location>
</feature>
<evidence type="ECO:0000259" key="1">
    <source>
        <dbReference type="Pfam" id="PF00582"/>
    </source>
</evidence>
<reference evidence="2 3" key="1">
    <citation type="submission" date="2018-10" db="EMBL/GenBank/DDBJ databases">
        <title>Natrarchaeobius chitinivorans gen. nov., sp. nov., and Natrarchaeobius haloalkaliphilus sp. nov., alkaliphilic, chitin-utilizing haloarchaea from hypersaline alkaline lakes.</title>
        <authorList>
            <person name="Sorokin D.Y."/>
            <person name="Elcheninov A.G."/>
            <person name="Kostrikina N.A."/>
            <person name="Bale N.J."/>
            <person name="Sinninghe Damste J.S."/>
            <person name="Khijniak T.V."/>
            <person name="Kublanov I.V."/>
            <person name="Toshchakov S.V."/>
        </authorList>
    </citation>
    <scope>NUCLEOTIDE SEQUENCE [LARGE SCALE GENOMIC DNA]</scope>
    <source>
        <strain evidence="2 3">AArcht7</strain>
    </source>
</reference>
<proteinExistence type="predicted"/>
<protein>
    <submittedName>
        <fullName evidence="2">Universal stress protein</fullName>
    </submittedName>
</protein>
<dbReference type="InterPro" id="IPR006016">
    <property type="entry name" value="UspA"/>
</dbReference>
<evidence type="ECO:0000313" key="3">
    <source>
        <dbReference type="Proteomes" id="UP000281431"/>
    </source>
</evidence>
<name>A0A3N6PR57_NATCH</name>
<dbReference type="SUPFAM" id="SSF52402">
    <property type="entry name" value="Adenine nucleotide alpha hydrolases-like"/>
    <property type="match status" value="1"/>
</dbReference>
<accession>A0A3N6PR57</accession>
<sequence length="259" mass="28698">MAAPRDHRVLIPIDVLGGESVPRTVVDAFASVPVVLLGYREVPDQTGTDQARDQYEARVRSELDDVQRTFEDAGCLDVSTRIVFTHDRLETFERVAVETECDGVLLVNPAPVLESVLVAIRSDVNLEYIAQLLGALVADTDLEVTFFHVVSDEDDRKRGGELLDDAAEELIEVGVDRDRVDTTLGVDGSPTREILRAASEHDLLVVGESRPSIRRFIFRDRAKTLARKTVDPVLVIRGEYLERADVDESTGGEDERDDA</sequence>
<dbReference type="Proteomes" id="UP000281431">
    <property type="component" value="Unassembled WGS sequence"/>
</dbReference>
<dbReference type="OrthoDB" id="157328at2157"/>
<dbReference type="Gene3D" id="3.40.50.12370">
    <property type="match status" value="1"/>
</dbReference>